<protein>
    <submittedName>
        <fullName evidence="1">Uncharacterized protein</fullName>
    </submittedName>
</protein>
<name>A0A838CTY6_9BACI</name>
<evidence type="ECO:0000313" key="2">
    <source>
        <dbReference type="Proteomes" id="UP000571017"/>
    </source>
</evidence>
<keyword evidence="2" id="KW-1185">Reference proteome</keyword>
<sequence>MIMALKYRSFRGDVYYLQSKKTKKGNTTYFASKKKTGAGADMDELPDGYEIYEDPSGKVFVRRELKVLFHDDEIDT</sequence>
<dbReference type="EMBL" id="JACEFG010000002">
    <property type="protein sequence ID" value="MBA2175404.1"/>
    <property type="molecule type" value="Genomic_DNA"/>
</dbReference>
<evidence type="ECO:0000313" key="1">
    <source>
        <dbReference type="EMBL" id="MBA2175404.1"/>
    </source>
</evidence>
<gene>
    <name evidence="1" type="ORF">H0266_10910</name>
</gene>
<accession>A0A838CTY6</accession>
<dbReference type="AlphaFoldDB" id="A0A838CTY6"/>
<dbReference type="Proteomes" id="UP000571017">
    <property type="component" value="Unassembled WGS sequence"/>
</dbReference>
<reference evidence="1 2" key="1">
    <citation type="journal article" date="2004" name="Extremophiles">
        <title>Halobacillus locisalis sp. nov., a halophilic bacterium isolated from a marine solar saltern of the Yellow Sea in Korea.</title>
        <authorList>
            <person name="Yoon J.H."/>
            <person name="Kang K.H."/>
            <person name="Oh T.K."/>
            <person name="Park Y.H."/>
        </authorList>
    </citation>
    <scope>NUCLEOTIDE SEQUENCE [LARGE SCALE GENOMIC DNA]</scope>
    <source>
        <strain evidence="1 2">KCTC 3788</strain>
    </source>
</reference>
<proteinExistence type="predicted"/>
<comment type="caution">
    <text evidence="1">The sequence shown here is derived from an EMBL/GenBank/DDBJ whole genome shotgun (WGS) entry which is preliminary data.</text>
</comment>
<dbReference type="RefSeq" id="WP_181472420.1">
    <property type="nucleotide sequence ID" value="NZ_JACEFG010000002.1"/>
</dbReference>
<organism evidence="1 2">
    <name type="scientific">Halobacillus locisalis</name>
    <dbReference type="NCBI Taxonomy" id="220753"/>
    <lineage>
        <taxon>Bacteria</taxon>
        <taxon>Bacillati</taxon>
        <taxon>Bacillota</taxon>
        <taxon>Bacilli</taxon>
        <taxon>Bacillales</taxon>
        <taxon>Bacillaceae</taxon>
        <taxon>Halobacillus</taxon>
    </lineage>
</organism>